<keyword evidence="3" id="KW-1185">Reference proteome</keyword>
<dbReference type="AlphaFoldDB" id="A0A815UW37"/>
<dbReference type="Proteomes" id="UP000663829">
    <property type="component" value="Unassembled WGS sequence"/>
</dbReference>
<protein>
    <submittedName>
        <fullName evidence="1">Uncharacterized protein</fullName>
    </submittedName>
</protein>
<dbReference type="EMBL" id="CAJNOQ010024156">
    <property type="protein sequence ID" value="CAF1524356.1"/>
    <property type="molecule type" value="Genomic_DNA"/>
</dbReference>
<sequence>MFYKATESMYKRGVHYVQIPLERDIDLFLWNSLANALESFCDRWSRHLLNNPCGPQCSKVIVLDGHQKCTRRLCQFEDEYMESTELGRIPVLLSQFFYCTMLYFKVYAYIGIV</sequence>
<reference evidence="1" key="1">
    <citation type="submission" date="2021-02" db="EMBL/GenBank/DDBJ databases">
        <authorList>
            <person name="Nowell W R."/>
        </authorList>
    </citation>
    <scope>NUCLEOTIDE SEQUENCE</scope>
</reference>
<name>A0A815UW37_9BILA</name>
<gene>
    <name evidence="1" type="ORF">GPM918_LOCUS37704</name>
    <name evidence="2" type="ORF">SRO942_LOCUS38480</name>
</gene>
<evidence type="ECO:0000313" key="2">
    <source>
        <dbReference type="EMBL" id="CAF4383421.1"/>
    </source>
</evidence>
<proteinExistence type="predicted"/>
<dbReference type="EMBL" id="CAJOBC010089714">
    <property type="protein sequence ID" value="CAF4383421.1"/>
    <property type="molecule type" value="Genomic_DNA"/>
</dbReference>
<evidence type="ECO:0000313" key="3">
    <source>
        <dbReference type="Proteomes" id="UP000663829"/>
    </source>
</evidence>
<comment type="caution">
    <text evidence="1">The sequence shown here is derived from an EMBL/GenBank/DDBJ whole genome shotgun (WGS) entry which is preliminary data.</text>
</comment>
<dbReference type="Proteomes" id="UP000681722">
    <property type="component" value="Unassembled WGS sequence"/>
</dbReference>
<evidence type="ECO:0000313" key="1">
    <source>
        <dbReference type="EMBL" id="CAF1524356.1"/>
    </source>
</evidence>
<dbReference type="OrthoDB" id="10544382at2759"/>
<organism evidence="1 3">
    <name type="scientific">Didymodactylos carnosus</name>
    <dbReference type="NCBI Taxonomy" id="1234261"/>
    <lineage>
        <taxon>Eukaryota</taxon>
        <taxon>Metazoa</taxon>
        <taxon>Spiralia</taxon>
        <taxon>Gnathifera</taxon>
        <taxon>Rotifera</taxon>
        <taxon>Eurotatoria</taxon>
        <taxon>Bdelloidea</taxon>
        <taxon>Philodinida</taxon>
        <taxon>Philodinidae</taxon>
        <taxon>Didymodactylos</taxon>
    </lineage>
</organism>
<accession>A0A815UW37</accession>